<dbReference type="PANTHER" id="PTHR37826:SF2">
    <property type="entry name" value="ZINC-RIBBON DOMAIN-CONTAINING PROTEIN"/>
    <property type="match status" value="1"/>
</dbReference>
<evidence type="ECO:0000259" key="1">
    <source>
        <dbReference type="Pfam" id="PF12773"/>
    </source>
</evidence>
<accession>A0AAP7DHL5</accession>
<protein>
    <submittedName>
        <fullName evidence="4">SPFH domain-containing protein</fullName>
    </submittedName>
</protein>
<dbReference type="Pfam" id="PF13421">
    <property type="entry name" value="Band_7_1"/>
    <property type="match status" value="1"/>
</dbReference>
<dbReference type="InterPro" id="IPR025874">
    <property type="entry name" value="DZR"/>
</dbReference>
<dbReference type="SUPFAM" id="SSF117892">
    <property type="entry name" value="Band 7/SPFH domain"/>
    <property type="match status" value="1"/>
</dbReference>
<feature type="domain" description="DZANK-type" evidence="1">
    <location>
        <begin position="301"/>
        <end position="354"/>
    </location>
</feature>
<dbReference type="EMBL" id="JABFOR010000004">
    <property type="protein sequence ID" value="NOJ69925.1"/>
    <property type="molecule type" value="Genomic_DNA"/>
</dbReference>
<dbReference type="InterPro" id="IPR033880">
    <property type="entry name" value="SPFH_YdjI"/>
</dbReference>
<dbReference type="RefSeq" id="WP_171415290.1">
    <property type="nucleotide sequence ID" value="NZ_JABFOR010000004.1"/>
</dbReference>
<dbReference type="PANTHER" id="PTHR37826">
    <property type="entry name" value="FLOTILLIN BAND_7_5 DOMAIN PROTEIN"/>
    <property type="match status" value="1"/>
</dbReference>
<dbReference type="InterPro" id="IPR036013">
    <property type="entry name" value="Band_7/SPFH_dom_sf"/>
</dbReference>
<gene>
    <name evidence="4" type="ORF">HMI46_05095</name>
</gene>
<organism evidence="4 5">
    <name type="scientific">Paenibacillus alvei</name>
    <name type="common">Bacillus alvei</name>
    <dbReference type="NCBI Taxonomy" id="44250"/>
    <lineage>
        <taxon>Bacteria</taxon>
        <taxon>Bacillati</taxon>
        <taxon>Bacillota</taxon>
        <taxon>Bacilli</taxon>
        <taxon>Bacillales</taxon>
        <taxon>Paenibacillaceae</taxon>
        <taxon>Paenibacillus</taxon>
    </lineage>
</organism>
<dbReference type="AlphaFoldDB" id="A0AAP7DHL5"/>
<reference evidence="4 5" key="1">
    <citation type="submission" date="2020-05" db="EMBL/GenBank/DDBJ databases">
        <title>Whole genome sequencing and identification of novel metabolites from Paenibacillus alvei strain JR949.</title>
        <authorList>
            <person name="Rajendhran J."/>
            <person name="Sree Pranav P."/>
            <person name="Mahalakshmi B."/>
            <person name="Karthikeyan R."/>
        </authorList>
    </citation>
    <scope>NUCLEOTIDE SEQUENCE [LARGE SCALE GENOMIC DNA]</scope>
    <source>
        <strain evidence="4 5">JR949</strain>
    </source>
</reference>
<feature type="domain" description="DZANK-type" evidence="1">
    <location>
        <begin position="360"/>
        <end position="403"/>
    </location>
</feature>
<feature type="domain" description="SPFH" evidence="3">
    <location>
        <begin position="18"/>
        <end position="217"/>
    </location>
</feature>
<evidence type="ECO:0000259" key="3">
    <source>
        <dbReference type="Pfam" id="PF13421"/>
    </source>
</evidence>
<dbReference type="Pfam" id="PF13240">
    <property type="entry name" value="Zn_Ribbon_1"/>
    <property type="match status" value="1"/>
</dbReference>
<evidence type="ECO:0000313" key="4">
    <source>
        <dbReference type="EMBL" id="NOJ69925.1"/>
    </source>
</evidence>
<comment type="caution">
    <text evidence="4">The sequence shown here is derived from an EMBL/GenBank/DDBJ whole genome shotgun (WGS) entry which is preliminary data.</text>
</comment>
<proteinExistence type="predicted"/>
<evidence type="ECO:0000259" key="2">
    <source>
        <dbReference type="Pfam" id="PF13240"/>
    </source>
</evidence>
<feature type="domain" description="Zinc-ribbon" evidence="2">
    <location>
        <begin position="410"/>
        <end position="431"/>
    </location>
</feature>
<dbReference type="Pfam" id="PF12773">
    <property type="entry name" value="DZR"/>
    <property type="match status" value="2"/>
</dbReference>
<sequence>MAIIDVIKYDGSPDVFAWKFPNHELATWSQLIVNESQEAILFKGGQVLDSFTAGRYTLSTANIPILNHIVNLPFGGDSPFTAEVWYVNKVHSLNVKWGTRTPLQLQDPKYQLFVKVRSFGQFGIQIEDARKFVGKLVGTLPVFNQETLSEYFRGVLMMNIHQLISSYFVHRKISILEINAYISDISKHIQELVAPVFEEYGIRLLNFYVDSVNTPEDDPATLRLREALAKRAEMNIIGFTYQQERTFDTLGQVAKNDSSVKSDLMGAGMGLGMGYGVGGAVGGVMTQLAGELRVDGQDMVCPKCHRSNQHDASFCTGCGTSLAASGGAEKPILVKCSACGEQMPCTTKFCPNCGDPYHPCPECGADNPPDQGACIECGQALPVPCRHCGEPVTSKVKFCPHCGEETALTCKECGSEVEPGQKFCVECGNKLVQEGSS</sequence>
<name>A0AAP7DHL5_PAEAL</name>
<evidence type="ECO:0000313" key="5">
    <source>
        <dbReference type="Proteomes" id="UP000552038"/>
    </source>
</evidence>
<dbReference type="InterPro" id="IPR026870">
    <property type="entry name" value="Zinc_ribbon_dom"/>
</dbReference>
<dbReference type="Proteomes" id="UP000552038">
    <property type="component" value="Unassembled WGS sequence"/>
</dbReference>
<dbReference type="CDD" id="cd03408">
    <property type="entry name" value="SPFH_like_u1"/>
    <property type="match status" value="1"/>
</dbReference>